<evidence type="ECO:0000256" key="5">
    <source>
        <dbReference type="ARBA" id="ARBA00022777"/>
    </source>
</evidence>
<keyword evidence="5 17" id="KW-0418">Kinase</keyword>
<dbReference type="Gene3D" id="3.10.110.10">
    <property type="entry name" value="Ubiquitin Conjugating Enzyme"/>
    <property type="match status" value="1"/>
</dbReference>
<dbReference type="SMART" id="SM00591">
    <property type="entry name" value="RWD"/>
    <property type="match status" value="1"/>
</dbReference>
<dbReference type="GO" id="GO:0000077">
    <property type="term" value="P:DNA damage checkpoint signaling"/>
    <property type="evidence" value="ECO:0007669"/>
    <property type="project" value="InterPro"/>
</dbReference>
<feature type="binding site" evidence="12">
    <location>
        <position position="657"/>
    </location>
    <ligand>
        <name>ATP</name>
        <dbReference type="ChEBI" id="CHEBI:30616"/>
    </ligand>
</feature>
<dbReference type="PANTHER" id="PTHR11042">
    <property type="entry name" value="EUKARYOTIC TRANSLATION INITIATION FACTOR 2-ALPHA KINASE EIF2-ALPHA KINASE -RELATED"/>
    <property type="match status" value="1"/>
</dbReference>
<feature type="compositionally biased region" description="Basic and acidic residues" evidence="14">
    <location>
        <begin position="786"/>
        <end position="795"/>
    </location>
</feature>
<keyword evidence="2" id="KW-0723">Serine/threonine-protein kinase</keyword>
<evidence type="ECO:0000256" key="4">
    <source>
        <dbReference type="ARBA" id="ARBA00022741"/>
    </source>
</evidence>
<dbReference type="InterPro" id="IPR016135">
    <property type="entry name" value="UBQ-conjugating_enzyme/RWD"/>
</dbReference>
<evidence type="ECO:0000256" key="9">
    <source>
        <dbReference type="ARBA" id="ARBA00048679"/>
    </source>
</evidence>
<sequence length="1697" mass="188737">MAGKKPSKPNTKKDDATGLTGPKQKNAPAAQSQPQAQQLGDAKTLYEERQQDEVMALEAIFGDDFVQHKAAHSAWKKSEPSFDIRIKASLDEDFVVTLGVVLTATYPKSVPVLTLKNDDGLRESTLFKAQKVMEARAREFAAEDKEMIDYIVEGIREVLEDAAEKKAQGLELPSLEEERAVHEATQAQAARDEREKEERKRQEDEREEERALGALVEKERERQRTKAKEVRKKNRGGTVSPDRGTGHYEAETMVFDEPCELIDSAGNPVHFRTVTGRFLLHTGPVSKVYVVRPILSDDQEPRSLALKQAELQSGSKDSVQAIKQIQTLETQLKSLKKLRRQKVHRNILDVIDFRIDRATLSENERASHLLAPSKSSRSGSLPRHTSPGPQEHTTWTISIMTLLADKGSLEDVLELAGHLDVNKVRAWTRDLLDALDYLHSHGMLHEDIHPSNVLLIRDASGDIIPKLADASYQRLIHNIYSRSGPTVTSTRTARSAYWLPPEIAGVSRPQYSQKTDIWDFGVVFLQMIFGLDVPEKYHSPRDMIESHNLSDALGELVSKLFMADPKKRPRAFDLGSSEFLATDAPILAEDTFTVGSPLMSIPQSLPQRTRHDSMTRGHAASRYREDFIEEGRLGKGGFGEVVKARKKLDGQIYAIKKITITQSSQESLTVTDILKEVRLLSQLSHPAVVRYYNAWLEEVYDFGGSEGETTTGGYNSEQAGDLDDFSIEFTKSGGLDFLSSGRYPNIAFESDSDDEDDEDDDEYDIEDESDEEEDDDSEAAYSSSEEDSKATETNRGRIGFPGWKRPRRNSQRPGRTIMYISMEYCEKRSLRDLISRNLSKDTQEVWRLFRQLLEGLSHIHSLGIVHRDLKPDNIFIGAGADGVNNVKIGDFGLATTGQLGGTDRVLTSSHLDATDETRSIGTAVYVAPEVRSGGSGSYTSKVDMYSLGVIFFEMCYPPMIGMERADVLSHLRGSPPVLPPDFRAKEKSQVDIIQSLLTHNPKERPSGAELLKSGKLPVQMESETIRHALAELSDPASPYYQKMLSMLFERPVEQAKDYAWDMSSTQTQTPPSSLDLMRQHIAKAILVSIFRRHGAVEATRSSLYPRSSLYGGANVVQLLDRNGNLLQLPFDLTMGNARALARCASGGDVVAKSYTFGSIFRDRPGGGQPSMYGEVDFDLVTTHTLDLALREAEVIKVVDEITATFPATRTSAFCFQLGHSDLLQLIFDFCGVEKPARRAVADLLSRLNIHSVTWQKLRIELRSPHVGASTTSIDELQKFDFRDTPSKAFAKLKTIFEGTDTYERASSTLAHIREVHEYCKRMGVVNKVYVCPLNTWNEGFFSGGVMFSCLLDKKVKDVFAAGGRYDGLIKEYRPRFGNNLPEERHAVGFSLNWEKLAQPPPRSTGKAFLKKAAEEEALSAFSVKRCDVLVASFDPTILRSAGVELLRMLWAHDISAELAADARSTEELVLKNRDEGHLWIIIVKQERLVKIKTMPTAGAGANPAAATHKNYTPDVELPTSQVLGWLRSEMRERGSMLTGAAKVVAAAAAAAASSSMESGSGSGGHAGAGDWAAAEGQQTEVRFLVGQTKSKKFNRQAVVEQAQYSATRLVRSFLGGPIAAVETSDQVLDLIRGTSLSEPESWRKLEQSVSTVERKYTREIQDMLSRWRSEFEAGSRSQHAFVYNFRTGTCIYYDLGA</sequence>
<dbReference type="HOGENOM" id="CLU_001222_2_0_1"/>
<comment type="similarity">
    <text evidence="7">Belongs to the protein kinase superfamily. Ser/Thr protein kinase family. GCN2 subfamily.</text>
</comment>
<dbReference type="Pfam" id="PF12745">
    <property type="entry name" value="HGTP_anticodon2"/>
    <property type="match status" value="1"/>
</dbReference>
<feature type="domain" description="Protein kinase" evidence="15">
    <location>
        <begin position="627"/>
        <end position="1016"/>
    </location>
</feature>
<dbReference type="Pfam" id="PF13393">
    <property type="entry name" value="tRNA-synt_His"/>
    <property type="match status" value="1"/>
</dbReference>
<keyword evidence="6 11" id="KW-0067">ATP-binding</keyword>
<dbReference type="Pfam" id="PF05773">
    <property type="entry name" value="RWD"/>
    <property type="match status" value="1"/>
</dbReference>
<evidence type="ECO:0000256" key="7">
    <source>
        <dbReference type="ARBA" id="ARBA00037982"/>
    </source>
</evidence>
<protein>
    <recommendedName>
        <fullName evidence="1">non-specific serine/threonine protein kinase</fullName>
        <ecNumber evidence="1">2.7.11.1</ecNumber>
    </recommendedName>
</protein>
<evidence type="ECO:0000256" key="12">
    <source>
        <dbReference type="PROSITE-ProRule" id="PRU10141"/>
    </source>
</evidence>
<dbReference type="GO" id="GO:0004694">
    <property type="term" value="F:eukaryotic translation initiation factor 2alpha kinase activity"/>
    <property type="evidence" value="ECO:0007669"/>
    <property type="project" value="InterPro"/>
</dbReference>
<feature type="binding site" evidence="11">
    <location>
        <position position="656"/>
    </location>
    <ligand>
        <name>ATP</name>
        <dbReference type="ChEBI" id="CHEBI:30616"/>
    </ligand>
</feature>
<dbReference type="GO" id="GO:0005737">
    <property type="term" value="C:cytoplasm"/>
    <property type="evidence" value="ECO:0007669"/>
    <property type="project" value="TreeGrafter"/>
</dbReference>
<dbReference type="STRING" id="1262450.S3CNR2"/>
<keyword evidence="4 11" id="KW-0547">Nucleotide-binding</keyword>
<dbReference type="PROSITE" id="PS00107">
    <property type="entry name" value="PROTEIN_KINASE_ATP"/>
    <property type="match status" value="1"/>
</dbReference>
<reference evidence="17 18" key="1">
    <citation type="journal article" date="2013" name="BMC Genomics">
        <title>The genome and transcriptome of the pine saprophyte Ophiostoma piceae, and a comparison with the bark beetle-associated pine pathogen Grosmannia clavigera.</title>
        <authorList>
            <person name="Haridas S."/>
            <person name="Wang Y."/>
            <person name="Lim L."/>
            <person name="Massoumi Alamouti S."/>
            <person name="Jackman S."/>
            <person name="Docking R."/>
            <person name="Robertson G."/>
            <person name="Birol I."/>
            <person name="Bohlmann J."/>
            <person name="Breuil C."/>
        </authorList>
    </citation>
    <scope>NUCLEOTIDE SEQUENCE [LARGE SCALE GENOMIC DNA]</scope>
    <source>
        <strain evidence="17 18">UAMH 11346</strain>
    </source>
</reference>
<evidence type="ECO:0000256" key="2">
    <source>
        <dbReference type="ARBA" id="ARBA00022527"/>
    </source>
</evidence>
<feature type="binding site" evidence="11">
    <location>
        <begin position="633"/>
        <end position="641"/>
    </location>
    <ligand>
        <name>ATP</name>
        <dbReference type="ChEBI" id="CHEBI:30616"/>
    </ligand>
</feature>
<organism evidence="17 18">
    <name type="scientific">Ophiostoma piceae (strain UAMH 11346)</name>
    <name type="common">Sap stain fungus</name>
    <dbReference type="NCBI Taxonomy" id="1262450"/>
    <lineage>
        <taxon>Eukaryota</taxon>
        <taxon>Fungi</taxon>
        <taxon>Dikarya</taxon>
        <taxon>Ascomycota</taxon>
        <taxon>Pezizomycotina</taxon>
        <taxon>Sordariomycetes</taxon>
        <taxon>Sordariomycetidae</taxon>
        <taxon>Ophiostomatales</taxon>
        <taxon>Ophiostomataceae</taxon>
        <taxon>Ophiostoma</taxon>
    </lineage>
</organism>
<comment type="catalytic activity">
    <reaction evidence="8">
        <text>L-threonyl-[protein] + ATP = O-phospho-L-threonyl-[protein] + ADP + H(+)</text>
        <dbReference type="Rhea" id="RHEA:46608"/>
        <dbReference type="Rhea" id="RHEA-COMP:11060"/>
        <dbReference type="Rhea" id="RHEA-COMP:11605"/>
        <dbReference type="ChEBI" id="CHEBI:15378"/>
        <dbReference type="ChEBI" id="CHEBI:30013"/>
        <dbReference type="ChEBI" id="CHEBI:30616"/>
        <dbReference type="ChEBI" id="CHEBI:61977"/>
        <dbReference type="ChEBI" id="CHEBI:456216"/>
        <dbReference type="EC" id="2.7.11.1"/>
    </reaction>
</comment>
<evidence type="ECO:0000313" key="17">
    <source>
        <dbReference type="EMBL" id="EPE02190.1"/>
    </source>
</evidence>
<evidence type="ECO:0000313" key="18">
    <source>
        <dbReference type="Proteomes" id="UP000016923"/>
    </source>
</evidence>
<dbReference type="OrthoDB" id="341578at2759"/>
<evidence type="ECO:0000256" key="11">
    <source>
        <dbReference type="PIRSR" id="PIRSR000660-2"/>
    </source>
</evidence>
<evidence type="ECO:0000256" key="3">
    <source>
        <dbReference type="ARBA" id="ARBA00022679"/>
    </source>
</evidence>
<comment type="catalytic activity">
    <reaction evidence="9">
        <text>L-seryl-[protein] + ATP = O-phospho-L-seryl-[protein] + ADP + H(+)</text>
        <dbReference type="Rhea" id="RHEA:17989"/>
        <dbReference type="Rhea" id="RHEA-COMP:9863"/>
        <dbReference type="Rhea" id="RHEA-COMP:11604"/>
        <dbReference type="ChEBI" id="CHEBI:15378"/>
        <dbReference type="ChEBI" id="CHEBI:29999"/>
        <dbReference type="ChEBI" id="CHEBI:30616"/>
        <dbReference type="ChEBI" id="CHEBI:83421"/>
        <dbReference type="ChEBI" id="CHEBI:456216"/>
        <dbReference type="EC" id="2.7.11.1"/>
    </reaction>
</comment>
<accession>S3CNR2</accession>
<feature type="active site" description="Proton acceptor" evidence="10">
    <location>
        <position position="868"/>
    </location>
</feature>
<dbReference type="CDD" id="cd23823">
    <property type="entry name" value="RWD_GCN2"/>
    <property type="match status" value="1"/>
</dbReference>
<dbReference type="PANTHER" id="PTHR11042:SF136">
    <property type="entry name" value="EIF-2-ALPHA KINASE GCN2"/>
    <property type="match status" value="1"/>
</dbReference>
<dbReference type="SMART" id="SM00220">
    <property type="entry name" value="S_TKc"/>
    <property type="match status" value="2"/>
</dbReference>
<dbReference type="InterPro" id="IPR016255">
    <property type="entry name" value="Gcn2"/>
</dbReference>
<dbReference type="SUPFAM" id="SSF55681">
    <property type="entry name" value="Class II aaRS and biotin synthetases"/>
    <property type="match status" value="1"/>
</dbReference>
<keyword evidence="18" id="KW-1185">Reference proteome</keyword>
<dbReference type="Pfam" id="PF00069">
    <property type="entry name" value="Pkinase"/>
    <property type="match status" value="3"/>
</dbReference>
<dbReference type="eggNOG" id="KOG1035">
    <property type="taxonomic scope" value="Eukaryota"/>
</dbReference>
<dbReference type="EMBL" id="KE148184">
    <property type="protein sequence ID" value="EPE02190.1"/>
    <property type="molecule type" value="Genomic_DNA"/>
</dbReference>
<evidence type="ECO:0000259" key="15">
    <source>
        <dbReference type="PROSITE" id="PS50011"/>
    </source>
</evidence>
<dbReference type="OMA" id="FEDIAWD"/>
<dbReference type="CDD" id="cd14012">
    <property type="entry name" value="PK_eIF2AK_GCN2_rpt1"/>
    <property type="match status" value="1"/>
</dbReference>
<dbReference type="Gene3D" id="3.30.200.20">
    <property type="entry name" value="Phosphorylase Kinase, domain 1"/>
    <property type="match status" value="1"/>
</dbReference>
<dbReference type="InterPro" id="IPR017441">
    <property type="entry name" value="Protein_kinase_ATP_BS"/>
</dbReference>
<evidence type="ECO:0000256" key="1">
    <source>
        <dbReference type="ARBA" id="ARBA00012513"/>
    </source>
</evidence>
<evidence type="ECO:0000256" key="10">
    <source>
        <dbReference type="PIRSR" id="PIRSR000660-1"/>
    </source>
</evidence>
<dbReference type="Gene3D" id="1.10.510.10">
    <property type="entry name" value="Transferase(Phosphotransferase) domain 1"/>
    <property type="match status" value="2"/>
</dbReference>
<dbReference type="InterPro" id="IPR036621">
    <property type="entry name" value="Anticodon-bd_dom_sf"/>
</dbReference>
<dbReference type="FunFam" id="3.30.930.10:FF:000074">
    <property type="entry name" value="Serine/threonine-protein kinase gcn2"/>
    <property type="match status" value="1"/>
</dbReference>
<feature type="domain" description="Protein kinase" evidence="15">
    <location>
        <begin position="274"/>
        <end position="580"/>
    </location>
</feature>
<evidence type="ECO:0000256" key="13">
    <source>
        <dbReference type="SAM" id="Coils"/>
    </source>
</evidence>
<dbReference type="GO" id="GO:0005524">
    <property type="term" value="F:ATP binding"/>
    <property type="evidence" value="ECO:0007669"/>
    <property type="project" value="UniProtKB-UniRule"/>
</dbReference>
<dbReference type="PROSITE" id="PS50908">
    <property type="entry name" value="RWD"/>
    <property type="match status" value="1"/>
</dbReference>
<dbReference type="SUPFAM" id="SSF54495">
    <property type="entry name" value="UBC-like"/>
    <property type="match status" value="1"/>
</dbReference>
<proteinExistence type="inferred from homology"/>
<gene>
    <name evidence="17" type="ORF">F503_06106</name>
</gene>
<evidence type="ECO:0000256" key="6">
    <source>
        <dbReference type="ARBA" id="ARBA00022840"/>
    </source>
</evidence>
<dbReference type="CDD" id="cd14046">
    <property type="entry name" value="STKc_EIF2AK4_GCN2_rpt2"/>
    <property type="match status" value="1"/>
</dbReference>
<dbReference type="PROSITE" id="PS00108">
    <property type="entry name" value="PROTEIN_KINASE_ST"/>
    <property type="match status" value="1"/>
</dbReference>
<feature type="compositionally biased region" description="Basic and acidic residues" evidence="14">
    <location>
        <begin position="190"/>
        <end position="228"/>
    </location>
</feature>
<dbReference type="Proteomes" id="UP000016923">
    <property type="component" value="Unassembled WGS sequence"/>
</dbReference>
<feature type="region of interest" description="Disordered" evidence="14">
    <location>
        <begin position="366"/>
        <end position="392"/>
    </location>
</feature>
<dbReference type="GO" id="GO:0009893">
    <property type="term" value="P:positive regulation of metabolic process"/>
    <property type="evidence" value="ECO:0007669"/>
    <property type="project" value="UniProtKB-ARBA"/>
</dbReference>
<feature type="region of interest" description="Disordered" evidence="14">
    <location>
        <begin position="746"/>
        <end position="812"/>
    </location>
</feature>
<dbReference type="FunFam" id="3.10.110.10:FF:000050">
    <property type="entry name" value="eIF-2-alpha kinase GCN2"/>
    <property type="match status" value="1"/>
</dbReference>
<feature type="domain" description="RWD" evidence="16">
    <location>
        <begin position="52"/>
        <end position="162"/>
    </location>
</feature>
<dbReference type="InterPro" id="IPR024435">
    <property type="entry name" value="HisRS-related_dom"/>
</dbReference>
<dbReference type="VEuPathDB" id="FungiDB:F503_06106"/>
<evidence type="ECO:0000259" key="16">
    <source>
        <dbReference type="PROSITE" id="PS50908"/>
    </source>
</evidence>
<evidence type="ECO:0000256" key="8">
    <source>
        <dbReference type="ARBA" id="ARBA00047899"/>
    </source>
</evidence>
<dbReference type="InterPro" id="IPR011009">
    <property type="entry name" value="Kinase-like_dom_sf"/>
</dbReference>
<dbReference type="InterPro" id="IPR000719">
    <property type="entry name" value="Prot_kinase_dom"/>
</dbReference>
<dbReference type="InterPro" id="IPR045864">
    <property type="entry name" value="aa-tRNA-synth_II/BPL/LPL"/>
</dbReference>
<dbReference type="GO" id="GO:0005634">
    <property type="term" value="C:nucleus"/>
    <property type="evidence" value="ECO:0007669"/>
    <property type="project" value="TreeGrafter"/>
</dbReference>
<name>S3CNR2_OPHP1</name>
<dbReference type="InterPro" id="IPR006575">
    <property type="entry name" value="RWD_dom"/>
</dbReference>
<dbReference type="InterPro" id="IPR050339">
    <property type="entry name" value="CC_SR_Kinase"/>
</dbReference>
<dbReference type="InterPro" id="IPR041715">
    <property type="entry name" value="HisRS-like_core"/>
</dbReference>
<dbReference type="PROSITE" id="PS50011">
    <property type="entry name" value="PROTEIN_KINASE_DOM"/>
    <property type="match status" value="2"/>
</dbReference>
<feature type="coiled-coil region" evidence="13">
    <location>
        <begin position="318"/>
        <end position="345"/>
    </location>
</feature>
<evidence type="ECO:0000256" key="14">
    <source>
        <dbReference type="SAM" id="MobiDB-lite"/>
    </source>
</evidence>
<dbReference type="Gene3D" id="3.30.930.10">
    <property type="entry name" value="Bira Bifunctional Protein, Domain 2"/>
    <property type="match status" value="1"/>
</dbReference>
<keyword evidence="13" id="KW-0175">Coiled coil</keyword>
<feature type="region of interest" description="Disordered" evidence="14">
    <location>
        <begin position="170"/>
        <end position="247"/>
    </location>
</feature>
<dbReference type="SUPFAM" id="SSF56112">
    <property type="entry name" value="Protein kinase-like (PK-like)"/>
    <property type="match status" value="2"/>
</dbReference>
<feature type="region of interest" description="Disordered" evidence="14">
    <location>
        <begin position="1"/>
        <end position="44"/>
    </location>
</feature>
<feature type="compositionally biased region" description="Low complexity" evidence="14">
    <location>
        <begin position="22"/>
        <end position="38"/>
    </location>
</feature>
<dbReference type="InterPro" id="IPR008271">
    <property type="entry name" value="Ser/Thr_kinase_AS"/>
</dbReference>
<dbReference type="Gene3D" id="3.40.50.800">
    <property type="entry name" value="Anticodon-binding domain"/>
    <property type="match status" value="1"/>
</dbReference>
<dbReference type="FunFam" id="1.10.510.10:FF:000821">
    <property type="entry name" value="Serine/threonine-protein kinase gcn2"/>
    <property type="match status" value="1"/>
</dbReference>
<dbReference type="EC" id="2.7.11.1" evidence="1"/>
<keyword evidence="3" id="KW-0808">Transferase</keyword>
<dbReference type="PIRSF" id="PIRSF000660">
    <property type="entry name" value="Ser/Thr_PK_GCN2"/>
    <property type="match status" value="1"/>
</dbReference>
<feature type="compositionally biased region" description="Acidic residues" evidence="14">
    <location>
        <begin position="750"/>
        <end position="778"/>
    </location>
</feature>